<comment type="catalytic activity">
    <reaction evidence="4">
        <text>(S)-4-amino-5-oxopentanoate + tRNA(Glu) + NADP(+) = L-glutamyl-tRNA(Glu) + NADPH + H(+)</text>
        <dbReference type="Rhea" id="RHEA:12344"/>
        <dbReference type="Rhea" id="RHEA-COMP:9663"/>
        <dbReference type="Rhea" id="RHEA-COMP:9680"/>
        <dbReference type="ChEBI" id="CHEBI:15378"/>
        <dbReference type="ChEBI" id="CHEBI:57501"/>
        <dbReference type="ChEBI" id="CHEBI:57783"/>
        <dbReference type="ChEBI" id="CHEBI:58349"/>
        <dbReference type="ChEBI" id="CHEBI:78442"/>
        <dbReference type="ChEBI" id="CHEBI:78520"/>
        <dbReference type="EC" id="1.2.1.70"/>
    </reaction>
</comment>
<organism evidence="7 8">
    <name type="scientific">Fusobacterium equinum</name>
    <dbReference type="NCBI Taxonomy" id="134605"/>
    <lineage>
        <taxon>Bacteria</taxon>
        <taxon>Fusobacteriati</taxon>
        <taxon>Fusobacteriota</taxon>
        <taxon>Fusobacteriia</taxon>
        <taxon>Fusobacteriales</taxon>
        <taxon>Fusobacteriaceae</taxon>
        <taxon>Fusobacterium</taxon>
    </lineage>
</organism>
<dbReference type="InterPro" id="IPR036343">
    <property type="entry name" value="GluRdtase_N_sf"/>
</dbReference>
<dbReference type="GO" id="GO:0008883">
    <property type="term" value="F:glutamyl-tRNA reductase activity"/>
    <property type="evidence" value="ECO:0007669"/>
    <property type="project" value="UniProtKB-UniRule"/>
</dbReference>
<keyword evidence="8" id="KW-1185">Reference proteome</keyword>
<dbReference type="Gene3D" id="3.30.460.30">
    <property type="entry name" value="Glutamyl-tRNA reductase, N-terminal domain"/>
    <property type="match status" value="1"/>
</dbReference>
<dbReference type="UniPathway" id="UPA00251">
    <property type="reaction ID" value="UER00316"/>
</dbReference>
<evidence type="ECO:0000259" key="6">
    <source>
        <dbReference type="Pfam" id="PF05201"/>
    </source>
</evidence>
<feature type="binding site" evidence="4">
    <location>
        <position position="100"/>
    </location>
    <ligand>
        <name>substrate</name>
    </ligand>
</feature>
<evidence type="ECO:0000259" key="5">
    <source>
        <dbReference type="Pfam" id="PF01488"/>
    </source>
</evidence>
<dbReference type="Pfam" id="PF01488">
    <property type="entry name" value="Shikimate_DH"/>
    <property type="match status" value="1"/>
</dbReference>
<sequence length="330" mass="38473">MNIKNFAVIGISHEILSMQEREEVIKQKPRVLFEELFQAGDIKAYVDLSTCLRVEFYLELEENKSLEDIQKRFPVQKGLQSKQGEEALLYLAKVVCGFFSVIKGEDQILAQVKQAYAKALEEEHSSKLCNIIFHKIIELGKKFRSKSNIAHQALSLEAISLRSIRERVPSLQNKKILLLGIGELAQSILALLVKENLSNIYITNRSYHKAEEVSNIYQVNMIDFREKYQWIAEADIIISATSASHIVLEYEKFLQYKQDKEYFMLDLAVPRDIDPRIADLEKIEVLNLDDIWKISKEHSCFREQLLEDYFYILEEQIESIHKALSYYEQK</sequence>
<comment type="pathway">
    <text evidence="4">Porphyrin-containing compound metabolism; protoporphyrin-IX biosynthesis; 5-aminolevulinate from L-glutamyl-tRNA(Glu): step 1/2.</text>
</comment>
<feature type="domain" description="Quinate/shikimate 5-dehydrogenase/glutamyl-tRNA reductase" evidence="5">
    <location>
        <begin position="166"/>
        <end position="293"/>
    </location>
</feature>
<evidence type="ECO:0000256" key="2">
    <source>
        <dbReference type="ARBA" id="ARBA00023002"/>
    </source>
</evidence>
<comment type="caution">
    <text evidence="7">The sequence shown here is derived from an EMBL/GenBank/DDBJ whole genome shotgun (WGS) entry which is preliminary data.</text>
</comment>
<comment type="subunit">
    <text evidence="4">Homodimer.</text>
</comment>
<keyword evidence="2 4" id="KW-0560">Oxidoreductase</keyword>
<dbReference type="SUPFAM" id="SSF69742">
    <property type="entry name" value="Glutamyl tRNA-reductase catalytic, N-terminal domain"/>
    <property type="match status" value="1"/>
</dbReference>
<evidence type="ECO:0000256" key="3">
    <source>
        <dbReference type="ARBA" id="ARBA00023244"/>
    </source>
</evidence>
<dbReference type="AlphaFoldDB" id="A0A133N8J6"/>
<comment type="miscellaneous">
    <text evidence="4">During catalysis, the active site Cys acts as a nucleophile attacking the alpha-carbonyl group of tRNA-bound glutamate with the formation of a thioester intermediate between enzyme and glutamate, and the concomitant release of tRNA(Glu). The thioester intermediate is finally reduced by direct hydride transfer from NADPH, to form the product GSA.</text>
</comment>
<evidence type="ECO:0000256" key="4">
    <source>
        <dbReference type="HAMAP-Rule" id="MF_00087"/>
    </source>
</evidence>
<dbReference type="InterPro" id="IPR015895">
    <property type="entry name" value="4pyrrol_synth_GluRdtase_N"/>
</dbReference>
<dbReference type="GO" id="GO:0050661">
    <property type="term" value="F:NADP binding"/>
    <property type="evidence" value="ECO:0007669"/>
    <property type="project" value="InterPro"/>
</dbReference>
<comment type="domain">
    <text evidence="4">Possesses an unusual extended V-shaped dimeric structure with each monomer consisting of three distinct domains arranged along a curved 'spinal' alpha-helix. The N-terminal catalytic domain specifically recognizes the glutamate moiety of the substrate. The second domain is the NADPH-binding domain, and the third C-terminal domain is responsible for dimerization.</text>
</comment>
<protein>
    <recommendedName>
        <fullName evidence="4">Glutamyl-tRNA reductase</fullName>
        <shortName evidence="4">GluTR</shortName>
        <ecNumber evidence="4">1.2.1.70</ecNumber>
    </recommendedName>
</protein>
<dbReference type="PANTHER" id="PTHR43013">
    <property type="entry name" value="GLUTAMYL-TRNA REDUCTASE"/>
    <property type="match status" value="1"/>
</dbReference>
<name>A0A133N8J6_9FUSO</name>
<dbReference type="RefSeq" id="WP_008801495.1">
    <property type="nucleotide sequence ID" value="NZ_KQ956575.1"/>
</dbReference>
<evidence type="ECO:0000256" key="1">
    <source>
        <dbReference type="ARBA" id="ARBA00022857"/>
    </source>
</evidence>
<dbReference type="HAMAP" id="MF_00087">
    <property type="entry name" value="Glu_tRNA_reductase"/>
    <property type="match status" value="1"/>
</dbReference>
<dbReference type="InterPro" id="IPR000343">
    <property type="entry name" value="4pyrrol_synth_GluRdtase"/>
</dbReference>
<accession>A0A133N8J6</accession>
<dbReference type="SUPFAM" id="SSF51735">
    <property type="entry name" value="NAD(P)-binding Rossmann-fold domains"/>
    <property type="match status" value="1"/>
</dbReference>
<dbReference type="EMBL" id="LRPX01000098">
    <property type="protein sequence ID" value="KXA12523.1"/>
    <property type="molecule type" value="Genomic_DNA"/>
</dbReference>
<feature type="active site" description="Nucleophile" evidence="4">
    <location>
        <position position="51"/>
    </location>
</feature>
<gene>
    <name evidence="4" type="primary">hemA</name>
    <name evidence="7" type="ORF">HMPREF3206_01711</name>
</gene>
<evidence type="ECO:0000313" key="8">
    <source>
        <dbReference type="Proteomes" id="UP000070617"/>
    </source>
</evidence>
<comment type="similarity">
    <text evidence="4">Belongs to the glutamyl-tRNA reductase family.</text>
</comment>
<proteinExistence type="inferred from homology"/>
<dbReference type="EC" id="1.2.1.70" evidence="4"/>
<keyword evidence="3 4" id="KW-0627">Porphyrin biosynthesis</keyword>
<dbReference type="InterPro" id="IPR036291">
    <property type="entry name" value="NAD(P)-bd_dom_sf"/>
</dbReference>
<feature type="binding site" evidence="4">
    <location>
        <begin position="105"/>
        <end position="107"/>
    </location>
    <ligand>
        <name>substrate</name>
    </ligand>
</feature>
<feature type="binding site" evidence="4">
    <location>
        <begin position="50"/>
        <end position="53"/>
    </location>
    <ligand>
        <name>substrate</name>
    </ligand>
</feature>
<dbReference type="Proteomes" id="UP000070617">
    <property type="component" value="Unassembled WGS sequence"/>
</dbReference>
<comment type="caution">
    <text evidence="4">Lacks conserved residue(s) required for the propagation of feature annotation.</text>
</comment>
<dbReference type="PATRIC" id="fig|134605.3.peg.1692"/>
<feature type="binding site" evidence="4">
    <location>
        <position position="111"/>
    </location>
    <ligand>
        <name>substrate</name>
    </ligand>
</feature>
<feature type="domain" description="Glutamyl-tRNA reductase N-terminal" evidence="6">
    <location>
        <begin position="9"/>
        <end position="146"/>
    </location>
</feature>
<feature type="binding site" evidence="4">
    <location>
        <begin position="180"/>
        <end position="185"/>
    </location>
    <ligand>
        <name>NADP(+)</name>
        <dbReference type="ChEBI" id="CHEBI:58349"/>
    </ligand>
</feature>
<reference evidence="8" key="1">
    <citation type="submission" date="2016-01" db="EMBL/GenBank/DDBJ databases">
        <authorList>
            <person name="Mitreva M."/>
            <person name="Pepin K.H."/>
            <person name="Mihindukulasuriya K.A."/>
            <person name="Fulton R."/>
            <person name="Fronick C."/>
            <person name="O'Laughlin M."/>
            <person name="Miner T."/>
            <person name="Herter B."/>
            <person name="Rosa B.A."/>
            <person name="Cordes M."/>
            <person name="Tomlinson C."/>
            <person name="Wollam A."/>
            <person name="Palsikar V.B."/>
            <person name="Mardis E.R."/>
            <person name="Wilson R.K."/>
        </authorList>
    </citation>
    <scope>NUCLEOTIDE SEQUENCE [LARGE SCALE GENOMIC DNA]</scope>
    <source>
        <strain evidence="8">CMW8396</strain>
    </source>
</reference>
<dbReference type="STRING" id="134605.HMPREF3206_01711"/>
<evidence type="ECO:0000313" key="7">
    <source>
        <dbReference type="EMBL" id="KXA12523.1"/>
    </source>
</evidence>
<dbReference type="Gene3D" id="3.40.50.720">
    <property type="entry name" value="NAD(P)-binding Rossmann-like Domain"/>
    <property type="match status" value="1"/>
</dbReference>
<dbReference type="Pfam" id="PF05201">
    <property type="entry name" value="GlutR_N"/>
    <property type="match status" value="1"/>
</dbReference>
<keyword evidence="1 4" id="KW-0521">NADP</keyword>
<comment type="function">
    <text evidence="4">Catalyzes the NADPH-dependent reduction of glutamyl-tRNA(Glu) to glutamate 1-semialdehyde (GSA).</text>
</comment>
<dbReference type="GO" id="GO:0019353">
    <property type="term" value="P:protoporphyrinogen IX biosynthetic process from glutamate"/>
    <property type="evidence" value="ECO:0007669"/>
    <property type="project" value="TreeGrafter"/>
</dbReference>
<dbReference type="PANTHER" id="PTHR43013:SF1">
    <property type="entry name" value="GLUTAMYL-TRNA REDUCTASE"/>
    <property type="match status" value="1"/>
</dbReference>
<dbReference type="InterPro" id="IPR006151">
    <property type="entry name" value="Shikm_DH/Glu-tRNA_Rdtase"/>
</dbReference>